<keyword evidence="1" id="KW-0812">Transmembrane</keyword>
<feature type="non-terminal residue" evidence="2">
    <location>
        <position position="1"/>
    </location>
</feature>
<name>A0A8J2PZF2_9HEXA</name>
<feature type="transmembrane region" description="Helical" evidence="1">
    <location>
        <begin position="115"/>
        <end position="136"/>
    </location>
</feature>
<evidence type="ECO:0000256" key="1">
    <source>
        <dbReference type="SAM" id="Phobius"/>
    </source>
</evidence>
<accession>A0A8J2PZF2</accession>
<feature type="transmembrane region" description="Helical" evidence="1">
    <location>
        <begin position="72"/>
        <end position="95"/>
    </location>
</feature>
<dbReference type="AlphaFoldDB" id="A0A8J2PZF2"/>
<gene>
    <name evidence="2" type="ORF">AFUS01_LOCUS37631</name>
</gene>
<keyword evidence="3" id="KW-1185">Reference proteome</keyword>
<comment type="caution">
    <text evidence="2">The sequence shown here is derived from an EMBL/GenBank/DDBJ whole genome shotgun (WGS) entry which is preliminary data.</text>
</comment>
<dbReference type="Proteomes" id="UP000708208">
    <property type="component" value="Unassembled WGS sequence"/>
</dbReference>
<protein>
    <submittedName>
        <fullName evidence="2">Uncharacterized protein</fullName>
    </submittedName>
</protein>
<keyword evidence="1" id="KW-0472">Membrane</keyword>
<dbReference type="OrthoDB" id="7733414at2759"/>
<proteinExistence type="predicted"/>
<feature type="transmembrane region" description="Helical" evidence="1">
    <location>
        <begin position="38"/>
        <end position="60"/>
    </location>
</feature>
<reference evidence="2" key="1">
    <citation type="submission" date="2021-06" db="EMBL/GenBank/DDBJ databases">
        <authorList>
            <person name="Hodson N. C."/>
            <person name="Mongue J. A."/>
            <person name="Jaron S. K."/>
        </authorList>
    </citation>
    <scope>NUCLEOTIDE SEQUENCE</scope>
</reference>
<evidence type="ECO:0000313" key="2">
    <source>
        <dbReference type="EMBL" id="CAG7827655.1"/>
    </source>
</evidence>
<dbReference type="EMBL" id="CAJVCH010544371">
    <property type="protein sequence ID" value="CAG7827655.1"/>
    <property type="molecule type" value="Genomic_DNA"/>
</dbReference>
<keyword evidence="1" id="KW-1133">Transmembrane helix</keyword>
<evidence type="ECO:0000313" key="3">
    <source>
        <dbReference type="Proteomes" id="UP000708208"/>
    </source>
</evidence>
<sequence>MAMVMTTMLVIPLGLFGGWLSAFIGRLFFGFARHPLGYVHWILGYISLLAFLLALFPSPFRAFKKKIRQMTIFAHFLVATVARVLWLLCLLTSFYVPGSPSGRNDIQVSGFTFEFNALIVVIWLIVDVVINVILMVF</sequence>
<organism evidence="2 3">
    <name type="scientific">Allacma fusca</name>
    <dbReference type="NCBI Taxonomy" id="39272"/>
    <lineage>
        <taxon>Eukaryota</taxon>
        <taxon>Metazoa</taxon>
        <taxon>Ecdysozoa</taxon>
        <taxon>Arthropoda</taxon>
        <taxon>Hexapoda</taxon>
        <taxon>Collembola</taxon>
        <taxon>Symphypleona</taxon>
        <taxon>Sminthuridae</taxon>
        <taxon>Allacma</taxon>
    </lineage>
</organism>